<keyword evidence="2" id="KW-1185">Reference proteome</keyword>
<reference evidence="1 2" key="1">
    <citation type="submission" date="2022-05" db="EMBL/GenBank/DDBJ databases">
        <authorList>
            <consortium name="Genoscope - CEA"/>
            <person name="William W."/>
        </authorList>
    </citation>
    <scope>NUCLEOTIDE SEQUENCE [LARGE SCALE GENOMIC DNA]</scope>
</reference>
<sequence length="82" mass="9286">DLKEGLFRVGGFPCAIGFIDGTHVRITAPHENEPDFVNRKGFHSIKISRQSATIEECLLMLWLDSLVQLMIAIFYLDISHRG</sequence>
<dbReference type="EMBL" id="CALNXJ010000042">
    <property type="protein sequence ID" value="CAH3146850.1"/>
    <property type="molecule type" value="Genomic_DNA"/>
</dbReference>
<evidence type="ECO:0008006" key="3">
    <source>
        <dbReference type="Google" id="ProtNLM"/>
    </source>
</evidence>
<name>A0AAU9XGA6_9CNID</name>
<dbReference type="Proteomes" id="UP001159428">
    <property type="component" value="Unassembled WGS sequence"/>
</dbReference>
<comment type="caution">
    <text evidence="1">The sequence shown here is derived from an EMBL/GenBank/DDBJ whole genome shotgun (WGS) entry which is preliminary data.</text>
</comment>
<evidence type="ECO:0000313" key="2">
    <source>
        <dbReference type="Proteomes" id="UP001159428"/>
    </source>
</evidence>
<dbReference type="AlphaFoldDB" id="A0AAU9XGA6"/>
<gene>
    <name evidence="1" type="ORF">PMEA_00023113</name>
</gene>
<accession>A0AAU9XGA6</accession>
<proteinExistence type="predicted"/>
<feature type="non-terminal residue" evidence="1">
    <location>
        <position position="1"/>
    </location>
</feature>
<protein>
    <recommendedName>
        <fullName evidence="3">Nuclease HARBI1</fullName>
    </recommendedName>
</protein>
<evidence type="ECO:0000313" key="1">
    <source>
        <dbReference type="EMBL" id="CAH3146850.1"/>
    </source>
</evidence>
<organism evidence="1 2">
    <name type="scientific">Pocillopora meandrina</name>
    <dbReference type="NCBI Taxonomy" id="46732"/>
    <lineage>
        <taxon>Eukaryota</taxon>
        <taxon>Metazoa</taxon>
        <taxon>Cnidaria</taxon>
        <taxon>Anthozoa</taxon>
        <taxon>Hexacorallia</taxon>
        <taxon>Scleractinia</taxon>
        <taxon>Astrocoeniina</taxon>
        <taxon>Pocilloporidae</taxon>
        <taxon>Pocillopora</taxon>
    </lineage>
</organism>